<comment type="cofactor">
    <cofactor evidence="1">
        <name>Cu(2+)</name>
        <dbReference type="ChEBI" id="CHEBI:29036"/>
    </cofactor>
</comment>
<feature type="chain" id="PRO_5043763945" evidence="7">
    <location>
        <begin position="22"/>
        <end position="288"/>
    </location>
</feature>
<keyword evidence="6" id="KW-0503">Monooxygenase</keyword>
<comment type="caution">
    <text evidence="9">The sequence shown here is derived from an EMBL/GenBank/DDBJ whole genome shotgun (WGS) entry which is preliminary data.</text>
</comment>
<name>A0AAV4HPH9_9GAST</name>
<dbReference type="GO" id="GO:0042420">
    <property type="term" value="P:dopamine catabolic process"/>
    <property type="evidence" value="ECO:0007669"/>
    <property type="project" value="TreeGrafter"/>
</dbReference>
<evidence type="ECO:0000313" key="10">
    <source>
        <dbReference type="Proteomes" id="UP000762676"/>
    </source>
</evidence>
<keyword evidence="7" id="KW-0732">Signal</keyword>
<dbReference type="Proteomes" id="UP000762676">
    <property type="component" value="Unassembled WGS sequence"/>
</dbReference>
<evidence type="ECO:0000256" key="6">
    <source>
        <dbReference type="ARBA" id="ARBA00023033"/>
    </source>
</evidence>
<evidence type="ECO:0000256" key="5">
    <source>
        <dbReference type="ARBA" id="ARBA00023008"/>
    </source>
</evidence>
<reference evidence="9 10" key="1">
    <citation type="journal article" date="2021" name="Elife">
        <title>Chloroplast acquisition without the gene transfer in kleptoplastic sea slugs, Plakobranchus ocellatus.</title>
        <authorList>
            <person name="Maeda T."/>
            <person name="Takahashi S."/>
            <person name="Yoshida T."/>
            <person name="Shimamura S."/>
            <person name="Takaki Y."/>
            <person name="Nagai Y."/>
            <person name="Toyoda A."/>
            <person name="Suzuki Y."/>
            <person name="Arimoto A."/>
            <person name="Ishii H."/>
            <person name="Satoh N."/>
            <person name="Nishiyama T."/>
            <person name="Hasebe M."/>
            <person name="Maruyama T."/>
            <person name="Minagawa J."/>
            <person name="Obokata J."/>
            <person name="Shigenobu S."/>
        </authorList>
    </citation>
    <scope>NUCLEOTIDE SEQUENCE [LARGE SCALE GENOMIC DNA]</scope>
</reference>
<sequence length="288" mass="33226">MLSFNTFYGFLACLNTLLVCGQSSDDHTPTYSLQLDPDGHFSLQWSLDYSQEMVKFQLTAKISHQSWFAVGFSDYGEVTSADLLVYWADVKGVNHLVDAHTDERGILYPDSSQGYHVTSVSAQSVEGQGYSKDSPKDHQQLDTRLLLHRIRQTWYQYKIRSGRSRRHYRQNRFKGHHGSRRHNIWYSAGKGRHRGRGQGHDPNSTTSYLKLVVNFERKFRTCDPEDYPLDNGTTHVIYMEDTLTRDTPLGHSVMSANHRVQRAQILKPEVAEPIFPEDTWTFEVRAPQ</sequence>
<accession>A0AAV4HPH9</accession>
<evidence type="ECO:0000256" key="2">
    <source>
        <dbReference type="ARBA" id="ARBA00004167"/>
    </source>
</evidence>
<dbReference type="SMART" id="SM00664">
    <property type="entry name" value="DoH"/>
    <property type="match status" value="1"/>
</dbReference>
<proteinExistence type="predicted"/>
<organism evidence="9 10">
    <name type="scientific">Elysia marginata</name>
    <dbReference type="NCBI Taxonomy" id="1093978"/>
    <lineage>
        <taxon>Eukaryota</taxon>
        <taxon>Metazoa</taxon>
        <taxon>Spiralia</taxon>
        <taxon>Lophotrochozoa</taxon>
        <taxon>Mollusca</taxon>
        <taxon>Gastropoda</taxon>
        <taxon>Heterobranchia</taxon>
        <taxon>Euthyneura</taxon>
        <taxon>Panpulmonata</taxon>
        <taxon>Sacoglossa</taxon>
        <taxon>Placobranchoidea</taxon>
        <taxon>Plakobranchidae</taxon>
        <taxon>Elysia</taxon>
    </lineage>
</organism>
<keyword evidence="3" id="KW-0479">Metal-binding</keyword>
<evidence type="ECO:0000259" key="8">
    <source>
        <dbReference type="PROSITE" id="PS50836"/>
    </source>
</evidence>
<keyword evidence="10" id="KW-1185">Reference proteome</keyword>
<dbReference type="PROSITE" id="PS50836">
    <property type="entry name" value="DOMON"/>
    <property type="match status" value="1"/>
</dbReference>
<feature type="domain" description="DOMON" evidence="8">
    <location>
        <begin position="39"/>
        <end position="162"/>
    </location>
</feature>
<dbReference type="PRINTS" id="PR00767">
    <property type="entry name" value="DBMONOXGNASE"/>
</dbReference>
<evidence type="ECO:0000256" key="1">
    <source>
        <dbReference type="ARBA" id="ARBA00001973"/>
    </source>
</evidence>
<dbReference type="InterPro" id="IPR005018">
    <property type="entry name" value="DOMON_domain"/>
</dbReference>
<dbReference type="Pfam" id="PF03351">
    <property type="entry name" value="DOMON"/>
    <property type="match status" value="1"/>
</dbReference>
<feature type="signal peptide" evidence="7">
    <location>
        <begin position="1"/>
        <end position="21"/>
    </location>
</feature>
<dbReference type="PANTHER" id="PTHR10157:SF29">
    <property type="entry name" value="DOPAMINE BETA-HYDROXYLASE"/>
    <property type="match status" value="1"/>
</dbReference>
<feature type="non-terminal residue" evidence="9">
    <location>
        <position position="288"/>
    </location>
</feature>
<dbReference type="GO" id="GO:0005615">
    <property type="term" value="C:extracellular space"/>
    <property type="evidence" value="ECO:0007669"/>
    <property type="project" value="TreeGrafter"/>
</dbReference>
<dbReference type="AlphaFoldDB" id="A0AAV4HPH9"/>
<comment type="subcellular location">
    <subcellularLocation>
        <location evidence="2">Membrane</location>
        <topology evidence="2">Single-pass membrane protein</topology>
    </subcellularLocation>
</comment>
<dbReference type="GO" id="GO:0004500">
    <property type="term" value="F:dopamine beta-monooxygenase activity"/>
    <property type="evidence" value="ECO:0007669"/>
    <property type="project" value="InterPro"/>
</dbReference>
<protein>
    <submittedName>
        <fullName evidence="9">Dopamine beta-hydroxylase</fullName>
    </submittedName>
</protein>
<gene>
    <name evidence="9" type="ORF">ElyMa_001025100</name>
</gene>
<dbReference type="EMBL" id="BMAT01002081">
    <property type="protein sequence ID" value="GFR98676.1"/>
    <property type="molecule type" value="Genomic_DNA"/>
</dbReference>
<evidence type="ECO:0000256" key="7">
    <source>
        <dbReference type="SAM" id="SignalP"/>
    </source>
</evidence>
<dbReference type="CDD" id="cd09631">
    <property type="entry name" value="DOMON_DOH"/>
    <property type="match status" value="1"/>
</dbReference>
<dbReference type="GO" id="GO:0030667">
    <property type="term" value="C:secretory granule membrane"/>
    <property type="evidence" value="ECO:0007669"/>
    <property type="project" value="TreeGrafter"/>
</dbReference>
<dbReference type="GO" id="GO:0006589">
    <property type="term" value="P:octopamine biosynthetic process"/>
    <property type="evidence" value="ECO:0007669"/>
    <property type="project" value="TreeGrafter"/>
</dbReference>
<evidence type="ECO:0000313" key="9">
    <source>
        <dbReference type="EMBL" id="GFR98676.1"/>
    </source>
</evidence>
<keyword evidence="4" id="KW-0560">Oxidoreductase</keyword>
<dbReference type="GO" id="GO:0005507">
    <property type="term" value="F:copper ion binding"/>
    <property type="evidence" value="ECO:0007669"/>
    <property type="project" value="TreeGrafter"/>
</dbReference>
<evidence type="ECO:0000256" key="3">
    <source>
        <dbReference type="ARBA" id="ARBA00022723"/>
    </source>
</evidence>
<evidence type="ECO:0000256" key="4">
    <source>
        <dbReference type="ARBA" id="ARBA00023002"/>
    </source>
</evidence>
<keyword evidence="5" id="KW-0186">Copper</keyword>
<dbReference type="PANTHER" id="PTHR10157">
    <property type="entry name" value="DOPAMINE BETA HYDROXYLASE RELATED"/>
    <property type="match status" value="1"/>
</dbReference>
<dbReference type="InterPro" id="IPR045266">
    <property type="entry name" value="DOH_DOMON"/>
</dbReference>
<dbReference type="InterPro" id="IPR000945">
    <property type="entry name" value="DBH-like"/>
</dbReference>
<dbReference type="GO" id="GO:0042421">
    <property type="term" value="P:norepinephrine biosynthetic process"/>
    <property type="evidence" value="ECO:0007669"/>
    <property type="project" value="TreeGrafter"/>
</dbReference>
<dbReference type="InterPro" id="IPR028460">
    <property type="entry name" value="Tbh/DBH"/>
</dbReference>